<reference evidence="7" key="1">
    <citation type="submission" date="2009-10" db="EMBL/GenBank/DDBJ databases">
        <title>Diversity of trophic interactions inside an arsenic-rich microbial ecosystem.</title>
        <authorList>
            <person name="Bertin P.N."/>
            <person name="Heinrich-Salmeron A."/>
            <person name="Pelletier E."/>
            <person name="Goulhen-Chollet F."/>
            <person name="Arsene-Ploetze F."/>
            <person name="Gallien S."/>
            <person name="Calteau A."/>
            <person name="Vallenet D."/>
            <person name="Casiot C."/>
            <person name="Chane-Woon-Ming B."/>
            <person name="Giloteaux L."/>
            <person name="Barakat M."/>
            <person name="Bonnefoy V."/>
            <person name="Bruneel O."/>
            <person name="Chandler M."/>
            <person name="Cleiss J."/>
            <person name="Duran R."/>
            <person name="Elbaz-Poulichet F."/>
            <person name="Fonknechten N."/>
            <person name="Lauga B."/>
            <person name="Mornico D."/>
            <person name="Ortet P."/>
            <person name="Schaeffer C."/>
            <person name="Siguier P."/>
            <person name="Alexander Thil Smith A."/>
            <person name="Van Dorsselaer A."/>
            <person name="Weissenbach J."/>
            <person name="Medigue C."/>
            <person name="Le Paslier D."/>
        </authorList>
    </citation>
    <scope>NUCLEOTIDE SEQUENCE</scope>
</reference>
<name>E6QQQ3_9ZZZZ</name>
<dbReference type="PANTHER" id="PTHR30026:SF13">
    <property type="entry name" value="MEMBRANE EFFLUX PROTEIN, PUTATIVE-RELATED"/>
    <property type="match status" value="1"/>
</dbReference>
<accession>E6QQQ3</accession>
<evidence type="ECO:0000256" key="1">
    <source>
        <dbReference type="ARBA" id="ARBA00004442"/>
    </source>
</evidence>
<keyword evidence="2" id="KW-0813">Transport</keyword>
<evidence type="ECO:0000256" key="2">
    <source>
        <dbReference type="ARBA" id="ARBA00022448"/>
    </source>
</evidence>
<dbReference type="EMBL" id="CABR01000038">
    <property type="protein sequence ID" value="CBI09574.1"/>
    <property type="molecule type" value="Genomic_DNA"/>
</dbReference>
<evidence type="ECO:0000256" key="5">
    <source>
        <dbReference type="ARBA" id="ARBA00023136"/>
    </source>
</evidence>
<dbReference type="PANTHER" id="PTHR30026">
    <property type="entry name" value="OUTER MEMBRANE PROTEIN TOLC"/>
    <property type="match status" value="1"/>
</dbReference>
<keyword evidence="3" id="KW-1134">Transmembrane beta strand</keyword>
<sequence length="452" mass="49478">MSIKIIRLILLSFGMLLPKLSVAQTVTLDQAIQMTLNADPSIKEKQELVESARALLDEAKGHRDLMFDANMFEGLAPEVNGGFYQGGAYSGTQPRTDGPFPGGLSDWTSLEFAIIKPLYTFGKIKAYSEAAKGNIEVKEGDVRLRQEEMIKKVKRAYFSYLTARDLRRMLEDVQSHLNDALGSVKKNLDNDNGQSKETDLYALQTAQGMLSKYISQAIAVEKISMDGLKLLTGVGMTGDLSVADDSLTPVDLPHGTLGDFKTTAIADRPEMSQLEAGMRARRALVTASKANRYPNIYAGIIGEANYASNRTQLNNPYLYDPFNNAGLTPVVGIKWDFQSGVMSAKIAQQQAELDALNYKAQFAQAGIPFEVAEAYHHMEADYQSQLDLAKGATAGRRWMIAALADFNAGLEKADKVADALKSYALTQAEYLQTVRAYNLDVAELALVTGAEK</sequence>
<evidence type="ECO:0000256" key="6">
    <source>
        <dbReference type="ARBA" id="ARBA00023237"/>
    </source>
</evidence>
<dbReference type="AlphaFoldDB" id="E6QQQ3"/>
<dbReference type="GO" id="GO:0015562">
    <property type="term" value="F:efflux transmembrane transporter activity"/>
    <property type="evidence" value="ECO:0007669"/>
    <property type="project" value="InterPro"/>
</dbReference>
<keyword evidence="4" id="KW-0812">Transmembrane</keyword>
<evidence type="ECO:0000256" key="3">
    <source>
        <dbReference type="ARBA" id="ARBA00022452"/>
    </source>
</evidence>
<organism evidence="7">
    <name type="scientific">mine drainage metagenome</name>
    <dbReference type="NCBI Taxonomy" id="410659"/>
    <lineage>
        <taxon>unclassified sequences</taxon>
        <taxon>metagenomes</taxon>
        <taxon>ecological metagenomes</taxon>
    </lineage>
</organism>
<keyword evidence="6" id="KW-0998">Cell outer membrane</keyword>
<comment type="caution">
    <text evidence="7">The sequence shown here is derived from an EMBL/GenBank/DDBJ whole genome shotgun (WGS) entry which is preliminary data.</text>
</comment>
<evidence type="ECO:0000313" key="7">
    <source>
        <dbReference type="EMBL" id="CBI09574.1"/>
    </source>
</evidence>
<proteinExistence type="predicted"/>
<dbReference type="Pfam" id="PF02321">
    <property type="entry name" value="OEP"/>
    <property type="match status" value="1"/>
</dbReference>
<comment type="subcellular location">
    <subcellularLocation>
        <location evidence="1">Cell outer membrane</location>
    </subcellularLocation>
</comment>
<keyword evidence="5" id="KW-0472">Membrane</keyword>
<dbReference type="InterPro" id="IPR003423">
    <property type="entry name" value="OMP_efflux"/>
</dbReference>
<dbReference type="Gene3D" id="1.20.1600.10">
    <property type="entry name" value="Outer membrane efflux proteins (OEP)"/>
    <property type="match status" value="1"/>
</dbReference>
<gene>
    <name evidence="7" type="ORF">CARN7_0308</name>
</gene>
<protein>
    <submittedName>
        <fullName evidence="7">Putative Outer membrane protein</fullName>
    </submittedName>
</protein>
<dbReference type="InterPro" id="IPR051906">
    <property type="entry name" value="TolC-like"/>
</dbReference>
<dbReference type="GO" id="GO:0009279">
    <property type="term" value="C:cell outer membrane"/>
    <property type="evidence" value="ECO:0007669"/>
    <property type="project" value="UniProtKB-SubCell"/>
</dbReference>
<evidence type="ECO:0000256" key="4">
    <source>
        <dbReference type="ARBA" id="ARBA00022692"/>
    </source>
</evidence>
<dbReference type="GO" id="GO:1990281">
    <property type="term" value="C:efflux pump complex"/>
    <property type="evidence" value="ECO:0007669"/>
    <property type="project" value="TreeGrafter"/>
</dbReference>
<dbReference type="GO" id="GO:0015288">
    <property type="term" value="F:porin activity"/>
    <property type="evidence" value="ECO:0007669"/>
    <property type="project" value="TreeGrafter"/>
</dbReference>
<dbReference type="SUPFAM" id="SSF56954">
    <property type="entry name" value="Outer membrane efflux proteins (OEP)"/>
    <property type="match status" value="1"/>
</dbReference>